<organism evidence="1 2">
    <name type="scientific">Corynebacterium yudongzhengii</name>
    <dbReference type="NCBI Taxonomy" id="2080740"/>
    <lineage>
        <taxon>Bacteria</taxon>
        <taxon>Bacillati</taxon>
        <taxon>Actinomycetota</taxon>
        <taxon>Actinomycetes</taxon>
        <taxon>Mycobacteriales</taxon>
        <taxon>Corynebacteriaceae</taxon>
        <taxon>Corynebacterium</taxon>
    </lineage>
</organism>
<evidence type="ECO:0000313" key="2">
    <source>
        <dbReference type="Proteomes" id="UP000244989"/>
    </source>
</evidence>
<evidence type="ECO:0000313" key="1">
    <source>
        <dbReference type="EMBL" id="PWC01100.1"/>
    </source>
</evidence>
<accession>A0A2U1T528</accession>
<dbReference type="RefSeq" id="WP_108964115.1">
    <property type="nucleotide sequence ID" value="NZ_CP026947.1"/>
</dbReference>
<dbReference type="InterPro" id="IPR015422">
    <property type="entry name" value="PyrdxlP-dep_Trfase_small"/>
</dbReference>
<dbReference type="Proteomes" id="UP000244989">
    <property type="component" value="Unassembled WGS sequence"/>
</dbReference>
<protein>
    <recommendedName>
        <fullName evidence="3">Aminotransferase</fullName>
    </recommendedName>
</protein>
<gene>
    <name evidence="1" type="ORF">DF222_09430</name>
</gene>
<sequence length="88" mass="9795">MVAFMHTGTRLTAGYRYTTLTDATLVDVLGTAPSHGNFVWVPGSNGPELERHFAENGILIRSYPDAGARISVTDLDEAYRVAEVWRRR</sequence>
<dbReference type="Gene3D" id="3.90.1150.10">
    <property type="entry name" value="Aspartate Aminotransferase, domain 1"/>
    <property type="match status" value="1"/>
</dbReference>
<dbReference type="AlphaFoldDB" id="A0A2U1T528"/>
<dbReference type="EMBL" id="QEEZ01000019">
    <property type="protein sequence ID" value="PWC01100.1"/>
    <property type="molecule type" value="Genomic_DNA"/>
</dbReference>
<comment type="caution">
    <text evidence="1">The sequence shown here is derived from an EMBL/GenBank/DDBJ whole genome shotgun (WGS) entry which is preliminary data.</text>
</comment>
<evidence type="ECO:0008006" key="3">
    <source>
        <dbReference type="Google" id="ProtNLM"/>
    </source>
</evidence>
<reference evidence="2" key="1">
    <citation type="submission" date="2018-04" db="EMBL/GenBank/DDBJ databases">
        <authorList>
            <person name="Liu S."/>
            <person name="Wang Z."/>
            <person name="Li J."/>
        </authorList>
    </citation>
    <scope>NUCLEOTIDE SEQUENCE [LARGE SCALE GENOMIC DNA]</scope>
    <source>
        <strain evidence="2">2189</strain>
    </source>
</reference>
<keyword evidence="2" id="KW-1185">Reference proteome</keyword>
<proteinExistence type="predicted"/>
<name>A0A2U1T528_9CORY</name>